<evidence type="ECO:0000259" key="4">
    <source>
        <dbReference type="Pfam" id="PF02983"/>
    </source>
</evidence>
<dbReference type="Proteomes" id="UP000323505">
    <property type="component" value="Unassembled WGS sequence"/>
</dbReference>
<dbReference type="InterPro" id="IPR035070">
    <property type="entry name" value="Streptogrisin_prodomain"/>
</dbReference>
<feature type="compositionally biased region" description="Low complexity" evidence="1">
    <location>
        <begin position="33"/>
        <end position="47"/>
    </location>
</feature>
<dbReference type="InterPro" id="IPR009003">
    <property type="entry name" value="Peptidase_S1_PA"/>
</dbReference>
<dbReference type="AlphaFoldDB" id="A0A5D3F5X9"/>
<feature type="region of interest" description="Disordered" evidence="1">
    <location>
        <begin position="33"/>
        <end position="62"/>
    </location>
</feature>
<dbReference type="CDD" id="cd21112">
    <property type="entry name" value="alphaLP-like"/>
    <property type="match status" value="1"/>
</dbReference>
<dbReference type="InterPro" id="IPR004236">
    <property type="entry name" value="Pept_S1_alpha_lytic"/>
</dbReference>
<sequence>MRRSLARSPLFAVLTAGCMLLVALVAAGAPPRAAAAGPNPVAGSGPVLLAPTPGVGEETARSSPKMIEAMQRDMHLTRAEAITRLGRQHAAAAVEGRARRAAGRHFAGSWLNEDGSALMIAVSDQRAAPAVRAAGATPAVVTHRLAELEMARLTLQAHAGKHPDKAVHGWHVDPRRNRLVVLTAPGRQSAAAKWVTAAGVPAGLVTFEQSQGPQKATADVVAGDGYINLLSKNLCTAGFGVRSLTDGSTGFVTAGHCVEVGNFVDFDTVIGGGGGAGRTVKSSFPLPPPVTPSTRTFDRAYVRFNSDPGVRALPAVRSSFISTIPVLGSQAARQGDTVCSFGRSSGFRCGPVVAINENLLVEYTDGTRSLGQVTVLGLNSARFCSLPGDSGGPVITPGTGQAQGHTVSTTCTGVGFTTTYQPINATQLGLDVRLLFADSRPVPPPLTITTFACDAFGGPDPDGIPYASFDCVLYWEGGTDPDTVQVSSDALTSRRVNNYDENYVFISGKCGRGRNAYVAVTVFDGEGRRADGYQSNFCPN</sequence>
<dbReference type="GO" id="GO:0004252">
    <property type="term" value="F:serine-type endopeptidase activity"/>
    <property type="evidence" value="ECO:0007669"/>
    <property type="project" value="InterPro"/>
</dbReference>
<evidence type="ECO:0000259" key="3">
    <source>
        <dbReference type="Pfam" id="PF00089"/>
    </source>
</evidence>
<keyword evidence="6" id="KW-1185">Reference proteome</keyword>
<proteinExistence type="predicted"/>
<dbReference type="InterPro" id="IPR043504">
    <property type="entry name" value="Peptidase_S1_PA_chymotrypsin"/>
</dbReference>
<evidence type="ECO:0000313" key="6">
    <source>
        <dbReference type="Proteomes" id="UP000323505"/>
    </source>
</evidence>
<dbReference type="Pfam" id="PF02983">
    <property type="entry name" value="Pro_Al_protease"/>
    <property type="match status" value="1"/>
</dbReference>
<dbReference type="InterPro" id="IPR001254">
    <property type="entry name" value="Trypsin_dom"/>
</dbReference>
<dbReference type="GO" id="GO:0005576">
    <property type="term" value="C:extracellular region"/>
    <property type="evidence" value="ECO:0007669"/>
    <property type="project" value="InterPro"/>
</dbReference>
<evidence type="ECO:0000256" key="2">
    <source>
        <dbReference type="SAM" id="SignalP"/>
    </source>
</evidence>
<feature type="chain" id="PRO_5022863393" evidence="2">
    <location>
        <begin position="36"/>
        <end position="540"/>
    </location>
</feature>
<feature type="signal peptide" evidence="2">
    <location>
        <begin position="1"/>
        <end position="35"/>
    </location>
</feature>
<dbReference type="Gene3D" id="3.30.300.50">
    <property type="match status" value="2"/>
</dbReference>
<evidence type="ECO:0000256" key="1">
    <source>
        <dbReference type="SAM" id="MobiDB-lite"/>
    </source>
</evidence>
<accession>A0A5D3F5X9</accession>
<dbReference type="Pfam" id="PF00089">
    <property type="entry name" value="Trypsin"/>
    <property type="match status" value="1"/>
</dbReference>
<reference evidence="5 6" key="1">
    <citation type="submission" date="2019-08" db="EMBL/GenBank/DDBJ databases">
        <title>Actinomadura sp. nov. CYP1-5 isolated from mountain soil.</title>
        <authorList>
            <person name="Songsumanus A."/>
            <person name="Kuncharoen N."/>
            <person name="Kudo T."/>
            <person name="Yuki M."/>
            <person name="Igarashi Y."/>
            <person name="Tanasupawat S."/>
        </authorList>
    </citation>
    <scope>NUCLEOTIDE SEQUENCE [LARGE SCALE GENOMIC DNA]</scope>
    <source>
        <strain evidence="5 6">CYP1-5</strain>
    </source>
</reference>
<dbReference type="GO" id="GO:0006508">
    <property type="term" value="P:proteolysis"/>
    <property type="evidence" value="ECO:0007669"/>
    <property type="project" value="InterPro"/>
</dbReference>
<feature type="domain" description="Peptidase S1A alpha-lytic prodomain" evidence="4">
    <location>
        <begin position="145"/>
        <end position="202"/>
    </location>
</feature>
<dbReference type="Gene3D" id="2.40.10.10">
    <property type="entry name" value="Trypsin-like serine proteases"/>
    <property type="match status" value="2"/>
</dbReference>
<keyword evidence="2" id="KW-0732">Signal</keyword>
<comment type="caution">
    <text evidence="5">The sequence shown here is derived from an EMBL/GenBank/DDBJ whole genome shotgun (WGS) entry which is preliminary data.</text>
</comment>
<gene>
    <name evidence="5" type="ORF">FXF68_38325</name>
</gene>
<protein>
    <submittedName>
        <fullName evidence="5">S1 family peptidase</fullName>
    </submittedName>
</protein>
<feature type="domain" description="Peptidase S1" evidence="3">
    <location>
        <begin position="250"/>
        <end position="424"/>
    </location>
</feature>
<evidence type="ECO:0000313" key="5">
    <source>
        <dbReference type="EMBL" id="TYK43469.1"/>
    </source>
</evidence>
<name>A0A5D3F5X9_9ACTN</name>
<dbReference type="PROSITE" id="PS51257">
    <property type="entry name" value="PROKAR_LIPOPROTEIN"/>
    <property type="match status" value="1"/>
</dbReference>
<dbReference type="EMBL" id="VSRQ01000011">
    <property type="protein sequence ID" value="TYK43469.1"/>
    <property type="molecule type" value="Genomic_DNA"/>
</dbReference>
<organism evidence="5 6">
    <name type="scientific">Actinomadura decatromicini</name>
    <dbReference type="NCBI Taxonomy" id="2604572"/>
    <lineage>
        <taxon>Bacteria</taxon>
        <taxon>Bacillati</taxon>
        <taxon>Actinomycetota</taxon>
        <taxon>Actinomycetes</taxon>
        <taxon>Streptosporangiales</taxon>
        <taxon>Thermomonosporaceae</taxon>
        <taxon>Actinomadura</taxon>
    </lineage>
</organism>
<dbReference type="SUPFAM" id="SSF50494">
    <property type="entry name" value="Trypsin-like serine proteases"/>
    <property type="match status" value="1"/>
</dbReference>